<dbReference type="Proteomes" id="UP000319986">
    <property type="component" value="Unassembled WGS sequence"/>
</dbReference>
<proteinExistence type="predicted"/>
<feature type="domain" description="Transposase IS4-like" evidence="1">
    <location>
        <begin position="71"/>
        <end position="309"/>
    </location>
</feature>
<dbReference type="GO" id="GO:0003677">
    <property type="term" value="F:DNA binding"/>
    <property type="evidence" value="ECO:0007669"/>
    <property type="project" value="InterPro"/>
</dbReference>
<evidence type="ECO:0000313" key="2">
    <source>
        <dbReference type="EMBL" id="GEC87654.1"/>
    </source>
</evidence>
<evidence type="ECO:0000259" key="1">
    <source>
        <dbReference type="Pfam" id="PF01609"/>
    </source>
</evidence>
<dbReference type="InterPro" id="IPR047647">
    <property type="entry name" value="ISAs1_transpos"/>
</dbReference>
<dbReference type="GO" id="GO:0006313">
    <property type="term" value="P:DNA transposition"/>
    <property type="evidence" value="ECO:0007669"/>
    <property type="project" value="InterPro"/>
</dbReference>
<organism evidence="2 3">
    <name type="scientific">Corynebacterium variabile</name>
    <dbReference type="NCBI Taxonomy" id="1727"/>
    <lineage>
        <taxon>Bacteria</taxon>
        <taxon>Bacillati</taxon>
        <taxon>Actinomycetota</taxon>
        <taxon>Actinomycetes</taxon>
        <taxon>Mycobacteriales</taxon>
        <taxon>Corynebacteriaceae</taxon>
        <taxon>Corynebacterium</taxon>
    </lineage>
</organism>
<reference evidence="2 3" key="1">
    <citation type="submission" date="2019-06" db="EMBL/GenBank/DDBJ databases">
        <title>Whole genome shotgun sequence of Corynebacterium variabile NBRC 15286.</title>
        <authorList>
            <person name="Hosoyama A."/>
            <person name="Uohara A."/>
            <person name="Ohji S."/>
            <person name="Ichikawa N."/>
        </authorList>
    </citation>
    <scope>NUCLEOTIDE SEQUENCE [LARGE SCALE GENOMIC DNA]</scope>
    <source>
        <strain evidence="2 3">NBRC 15286</strain>
    </source>
</reference>
<dbReference type="GO" id="GO:0004803">
    <property type="term" value="F:transposase activity"/>
    <property type="evidence" value="ECO:0007669"/>
    <property type="project" value="InterPro"/>
</dbReference>
<protein>
    <submittedName>
        <fullName evidence="2">ISAs1 family transposase</fullName>
    </submittedName>
</protein>
<accession>A0A4Y4C899</accession>
<dbReference type="PANTHER" id="PTHR30298:SF0">
    <property type="entry name" value="PROTEIN YBFL-RELATED"/>
    <property type="match status" value="1"/>
</dbReference>
<dbReference type="EMBL" id="BJNT01000045">
    <property type="protein sequence ID" value="GEC87654.1"/>
    <property type="molecule type" value="Genomic_DNA"/>
</dbReference>
<gene>
    <name evidence="2" type="ORF">CVA01_29680</name>
</gene>
<evidence type="ECO:0000313" key="3">
    <source>
        <dbReference type="Proteomes" id="UP000319986"/>
    </source>
</evidence>
<dbReference type="InterPro" id="IPR002559">
    <property type="entry name" value="Transposase_11"/>
</dbReference>
<dbReference type="InterPro" id="IPR051698">
    <property type="entry name" value="Transposase_11-like"/>
</dbReference>
<dbReference type="PANTHER" id="PTHR30298">
    <property type="entry name" value="H REPEAT-ASSOCIATED PREDICTED TRANSPOSASE"/>
    <property type="match status" value="1"/>
</dbReference>
<sequence length="346" mass="38031">MTAALAGNTSYTAIAEWIGDEDNTTVADLGIDPDRRPSEAAVRRVLSQLDADLFDRVLGAWMFTRTGSVDGRSLIAVDGKTIRGARDHGHPDSRAPHEVAAFDTGSGTIVGQVEVDAKTNEIPAACDLLNLFDLHNMVVSLDALHTQDKTAKFIVNAGGDYVMTIKKNRRALYDRAAALPWDSNRTHTEQSSGHGRRETRSAQVFVVGAEFGFPHAAQVVRVTRHRTDYSRARVKGRNKRGKKTRETVYVVCSLGHVDAPVATLAGWVRAHWGIENRLHWVRDVVFGEDACLIRAGAGPRVMATLRSTAISVLRLAGWCKIESGTRYYRAVFSRPSALVTTIHHRL</sequence>
<comment type="caution">
    <text evidence="2">The sequence shown here is derived from an EMBL/GenBank/DDBJ whole genome shotgun (WGS) entry which is preliminary data.</text>
</comment>
<dbReference type="AlphaFoldDB" id="A0A4Y4C899"/>
<dbReference type="Pfam" id="PF01609">
    <property type="entry name" value="DDE_Tnp_1"/>
    <property type="match status" value="1"/>
</dbReference>
<dbReference type="NCBIfam" id="NF033564">
    <property type="entry name" value="transpos_ISAs1"/>
    <property type="match status" value="1"/>
</dbReference>
<name>A0A4Y4C899_9CORY</name>